<keyword evidence="2" id="KW-0233">DNA recombination</keyword>
<dbReference type="SMART" id="SM00857">
    <property type="entry name" value="Resolvase"/>
    <property type="match status" value="1"/>
</dbReference>
<dbReference type="InterPro" id="IPR011109">
    <property type="entry name" value="DNA_bind_recombinase_dom"/>
</dbReference>
<dbReference type="Proteomes" id="UP000619079">
    <property type="component" value="Unassembled WGS sequence"/>
</dbReference>
<dbReference type="PANTHER" id="PTHR30461">
    <property type="entry name" value="DNA-INVERTASE FROM LAMBDOID PROPHAGE"/>
    <property type="match status" value="1"/>
</dbReference>
<dbReference type="Pfam" id="PF07508">
    <property type="entry name" value="Recombinase"/>
    <property type="match status" value="1"/>
</dbReference>
<organism evidence="4 5">
    <name type="scientific">Sedimentitalea arenosa</name>
    <dbReference type="NCBI Taxonomy" id="2798803"/>
    <lineage>
        <taxon>Bacteria</taxon>
        <taxon>Pseudomonadati</taxon>
        <taxon>Pseudomonadota</taxon>
        <taxon>Alphaproteobacteria</taxon>
        <taxon>Rhodobacterales</taxon>
        <taxon>Paracoccaceae</taxon>
        <taxon>Sedimentitalea</taxon>
    </lineage>
</organism>
<dbReference type="GO" id="GO:0003677">
    <property type="term" value="F:DNA binding"/>
    <property type="evidence" value="ECO:0007669"/>
    <property type="project" value="UniProtKB-KW"/>
</dbReference>
<evidence type="ECO:0000313" key="5">
    <source>
        <dbReference type="Proteomes" id="UP000619079"/>
    </source>
</evidence>
<accession>A0A8J7J8L4</accession>
<dbReference type="InterPro" id="IPR006119">
    <property type="entry name" value="Resolv_N"/>
</dbReference>
<feature type="domain" description="Resolvase/invertase-type recombinase catalytic" evidence="3">
    <location>
        <begin position="10"/>
        <end position="146"/>
    </location>
</feature>
<dbReference type="GO" id="GO:0000150">
    <property type="term" value="F:DNA strand exchange activity"/>
    <property type="evidence" value="ECO:0007669"/>
    <property type="project" value="InterPro"/>
</dbReference>
<evidence type="ECO:0000256" key="2">
    <source>
        <dbReference type="ARBA" id="ARBA00023172"/>
    </source>
</evidence>
<dbReference type="InterPro" id="IPR036162">
    <property type="entry name" value="Resolvase-like_N_sf"/>
</dbReference>
<evidence type="ECO:0000259" key="3">
    <source>
        <dbReference type="PROSITE" id="PS51736"/>
    </source>
</evidence>
<dbReference type="AlphaFoldDB" id="A0A8J7J8L4"/>
<keyword evidence="5" id="KW-1185">Reference proteome</keyword>
<reference evidence="4" key="1">
    <citation type="submission" date="2020-12" db="EMBL/GenBank/DDBJ databases">
        <title>Sedimentitalea sp. nov., isolated from sand in Incheon.</title>
        <authorList>
            <person name="Kim W."/>
        </authorList>
    </citation>
    <scope>NUCLEOTIDE SEQUENCE</scope>
    <source>
        <strain evidence="4">CAU 1593</strain>
    </source>
</reference>
<dbReference type="Pfam" id="PF00239">
    <property type="entry name" value="Resolvase"/>
    <property type="match status" value="1"/>
</dbReference>
<evidence type="ECO:0000313" key="4">
    <source>
        <dbReference type="EMBL" id="MBJ6370784.1"/>
    </source>
</evidence>
<dbReference type="EMBL" id="JAELVR010000002">
    <property type="protein sequence ID" value="MBJ6370784.1"/>
    <property type="molecule type" value="Genomic_DNA"/>
</dbReference>
<keyword evidence="1" id="KW-0238">DNA-binding</keyword>
<proteinExistence type="predicted"/>
<dbReference type="RefSeq" id="WP_199023572.1">
    <property type="nucleotide sequence ID" value="NZ_JAELVR010000002.1"/>
</dbReference>
<dbReference type="PANTHER" id="PTHR30461:SF2">
    <property type="entry name" value="SERINE RECOMBINASE PINE-RELATED"/>
    <property type="match status" value="1"/>
</dbReference>
<sequence>MVNGTAPSLRLVAYERVSTGRQGRSGLGLEAQRKAIDDFLESRTATLIGRFTEVESGRRNDRPELDKALQLARLTGATLVIAKLDRLSRNAAFLLTLQASGVRFLAVDMPEANDLTVGIMALVAQQEREAISRRTKEALAAARARGVKLGNPNGAAALRRSDDNGRSLRVTVSANADAFAESLAPVLADIRAEGHLTLRTIAAELETRGIRTRRGGRWQVSNVRNLLARLDKRHRTPV</sequence>
<dbReference type="PROSITE" id="PS51736">
    <property type="entry name" value="RECOMBINASES_3"/>
    <property type="match status" value="1"/>
</dbReference>
<comment type="caution">
    <text evidence="4">The sequence shown here is derived from an EMBL/GenBank/DDBJ whole genome shotgun (WGS) entry which is preliminary data.</text>
</comment>
<dbReference type="CDD" id="cd00338">
    <property type="entry name" value="Ser_Recombinase"/>
    <property type="match status" value="1"/>
</dbReference>
<evidence type="ECO:0000256" key="1">
    <source>
        <dbReference type="ARBA" id="ARBA00023125"/>
    </source>
</evidence>
<dbReference type="Gene3D" id="3.40.50.1390">
    <property type="entry name" value="Resolvase, N-terminal catalytic domain"/>
    <property type="match status" value="1"/>
</dbReference>
<gene>
    <name evidence="4" type="ORF">JF290_04540</name>
</gene>
<name>A0A8J7J8L4_9RHOB</name>
<protein>
    <submittedName>
        <fullName evidence="4">Recombinase family protein</fullName>
    </submittedName>
</protein>
<dbReference type="SUPFAM" id="SSF53041">
    <property type="entry name" value="Resolvase-like"/>
    <property type="match status" value="1"/>
</dbReference>
<dbReference type="InterPro" id="IPR050639">
    <property type="entry name" value="SSR_resolvase"/>
</dbReference>